<dbReference type="AlphaFoldDB" id="A0A6N6VJJ2"/>
<keyword evidence="4 7" id="KW-0812">Transmembrane</keyword>
<evidence type="ECO:0000259" key="8">
    <source>
        <dbReference type="Pfam" id="PF05157"/>
    </source>
</evidence>
<comment type="subcellular location">
    <subcellularLocation>
        <location evidence="1">Membrane</location>
        <topology evidence="1">Multi-pass membrane protein</topology>
    </subcellularLocation>
</comment>
<evidence type="ECO:0000256" key="5">
    <source>
        <dbReference type="ARBA" id="ARBA00022989"/>
    </source>
</evidence>
<reference evidence="9 10" key="1">
    <citation type="submission" date="2019-09" db="EMBL/GenBank/DDBJ databases">
        <title>Parvibaculum sedimenti sp. nov., isolated from sediment.</title>
        <authorList>
            <person name="Wang Y."/>
        </authorList>
    </citation>
    <scope>NUCLEOTIDE SEQUENCE [LARGE SCALE GENOMIC DNA]</scope>
    <source>
        <strain evidence="9 10">HXT-9</strain>
    </source>
</reference>
<organism evidence="9 10">
    <name type="scientific">Parvibaculum sedimenti</name>
    <dbReference type="NCBI Taxonomy" id="2608632"/>
    <lineage>
        <taxon>Bacteria</taxon>
        <taxon>Pseudomonadati</taxon>
        <taxon>Pseudomonadota</taxon>
        <taxon>Alphaproteobacteria</taxon>
        <taxon>Hyphomicrobiales</taxon>
        <taxon>Parvibaculaceae</taxon>
        <taxon>Parvibaculum</taxon>
    </lineage>
</organism>
<feature type="domain" description="Type II secretion system protein GspE N-terminal" evidence="8">
    <location>
        <begin position="89"/>
        <end position="171"/>
    </location>
</feature>
<comment type="caution">
    <text evidence="9">The sequence shown here is derived from an EMBL/GenBank/DDBJ whole genome shotgun (WGS) entry which is preliminary data.</text>
</comment>
<sequence length="655" mass="72669">MDNRDDYTSGLAEGAARLAGVAEETSLGRADHRPLIGELAIEAGLIGRESIQSLLGLQRRWGSRLGEIMVSLGKAKSADVARLLATQKGLRFIDLAAEPADPTLANTEALDFYIAGRCMPWRWIRREPVYVAVDPERARPAIEAFEGRPCLIHIATDRDIDHALRELFREKLNDRARFELMTNAPESSASRRVSLGQLKLVCACAFFFALACAIAPTVTLLLLNMILGFCFLAVAGLRFISIFIGIIAGPTPEELAYEKGGEIAEADLPDYTVIVPLFREGTVLPILVDALRKIDYPASRLDIKLVFEESDAATYETAMRLQLPGNFDLIRVPHSLPLTKPKACNYALPFARGEFVVVYDAEDIPAPDQLKRAVAAFRLGDPKLACVQAQLNYYNWSENWLTRQFAIEYSSFFDLLLPTLAKLGMPVPLGGTSTHFRTTLLKEAGAWDPYNVTEDADLGMRFALLGLRTGIIRSTTEEEANCELNNWLRQRSRWIKGWIQTYFVRMRRPLALYRALGLRGFIGFQLVIGGFSLSSLVHPLFYVAALLSAASGHQVHDLLENLPVTAFNVAVLVSGFGTTMLAGMAATATRGLKPLVLETLMMPAYWLLISAGAYKALFQFILRPFHWEKTVHGLSRLTEAQLIKARYTADDEPKS</sequence>
<keyword evidence="10" id="KW-1185">Reference proteome</keyword>
<dbReference type="Pfam" id="PF05157">
    <property type="entry name" value="MshEN"/>
    <property type="match status" value="1"/>
</dbReference>
<proteinExistence type="predicted"/>
<dbReference type="GO" id="GO:0016020">
    <property type="term" value="C:membrane"/>
    <property type="evidence" value="ECO:0007669"/>
    <property type="project" value="UniProtKB-SubCell"/>
</dbReference>
<dbReference type="SUPFAM" id="SSF53448">
    <property type="entry name" value="Nucleotide-diphospho-sugar transferases"/>
    <property type="match status" value="1"/>
</dbReference>
<dbReference type="PANTHER" id="PTHR43867:SF2">
    <property type="entry name" value="CELLULOSE SYNTHASE CATALYTIC SUBUNIT A [UDP-FORMING]"/>
    <property type="match status" value="1"/>
</dbReference>
<gene>
    <name evidence="9" type="ORF">F2P47_05860</name>
</gene>
<dbReference type="InterPro" id="IPR007831">
    <property type="entry name" value="T2SS_GspE_N"/>
</dbReference>
<evidence type="ECO:0000256" key="3">
    <source>
        <dbReference type="ARBA" id="ARBA00022679"/>
    </source>
</evidence>
<dbReference type="RefSeq" id="WP_152215237.1">
    <property type="nucleotide sequence ID" value="NZ_WESC01000004.1"/>
</dbReference>
<evidence type="ECO:0000256" key="6">
    <source>
        <dbReference type="ARBA" id="ARBA00023136"/>
    </source>
</evidence>
<feature type="transmembrane region" description="Helical" evidence="7">
    <location>
        <begin position="565"/>
        <end position="588"/>
    </location>
</feature>
<dbReference type="GO" id="GO:0016757">
    <property type="term" value="F:glycosyltransferase activity"/>
    <property type="evidence" value="ECO:0007669"/>
    <property type="project" value="UniProtKB-KW"/>
</dbReference>
<keyword evidence="3 9" id="KW-0808">Transferase</keyword>
<dbReference type="Pfam" id="PF13641">
    <property type="entry name" value="Glyco_tranf_2_3"/>
    <property type="match status" value="1"/>
</dbReference>
<dbReference type="Proteomes" id="UP000468901">
    <property type="component" value="Unassembled WGS sequence"/>
</dbReference>
<dbReference type="SUPFAM" id="SSF160246">
    <property type="entry name" value="EspE N-terminal domain-like"/>
    <property type="match status" value="1"/>
</dbReference>
<feature type="transmembrane region" description="Helical" evidence="7">
    <location>
        <begin position="200"/>
        <end position="220"/>
    </location>
</feature>
<dbReference type="InterPro" id="IPR037257">
    <property type="entry name" value="T2SS_E_N_sf"/>
</dbReference>
<keyword evidence="2" id="KW-0328">Glycosyltransferase</keyword>
<protein>
    <submittedName>
        <fullName evidence="9">Glycosyltransferase</fullName>
    </submittedName>
</protein>
<evidence type="ECO:0000256" key="7">
    <source>
        <dbReference type="SAM" id="Phobius"/>
    </source>
</evidence>
<dbReference type="EMBL" id="WESC01000004">
    <property type="protein sequence ID" value="KAB7741267.1"/>
    <property type="molecule type" value="Genomic_DNA"/>
</dbReference>
<feature type="transmembrane region" description="Helical" evidence="7">
    <location>
        <begin position="226"/>
        <end position="249"/>
    </location>
</feature>
<dbReference type="InterPro" id="IPR050321">
    <property type="entry name" value="Glycosyltr_2/OpgH_subfam"/>
</dbReference>
<dbReference type="InterPro" id="IPR029044">
    <property type="entry name" value="Nucleotide-diphossugar_trans"/>
</dbReference>
<evidence type="ECO:0000256" key="2">
    <source>
        <dbReference type="ARBA" id="ARBA00022676"/>
    </source>
</evidence>
<evidence type="ECO:0000313" key="10">
    <source>
        <dbReference type="Proteomes" id="UP000468901"/>
    </source>
</evidence>
<dbReference type="PANTHER" id="PTHR43867">
    <property type="entry name" value="CELLULOSE SYNTHASE CATALYTIC SUBUNIT A [UDP-FORMING]"/>
    <property type="match status" value="1"/>
</dbReference>
<evidence type="ECO:0000313" key="9">
    <source>
        <dbReference type="EMBL" id="KAB7741267.1"/>
    </source>
</evidence>
<dbReference type="CDD" id="cd06427">
    <property type="entry name" value="CESA_like_2"/>
    <property type="match status" value="1"/>
</dbReference>
<evidence type="ECO:0000256" key="1">
    <source>
        <dbReference type="ARBA" id="ARBA00004141"/>
    </source>
</evidence>
<accession>A0A6N6VJJ2</accession>
<name>A0A6N6VJJ2_9HYPH</name>
<keyword evidence="6 7" id="KW-0472">Membrane</keyword>
<dbReference type="Gene3D" id="3.90.550.10">
    <property type="entry name" value="Spore Coat Polysaccharide Biosynthesis Protein SpsA, Chain A"/>
    <property type="match status" value="1"/>
</dbReference>
<feature type="transmembrane region" description="Helical" evidence="7">
    <location>
        <begin position="516"/>
        <end position="545"/>
    </location>
</feature>
<keyword evidence="5 7" id="KW-1133">Transmembrane helix</keyword>
<evidence type="ECO:0000256" key="4">
    <source>
        <dbReference type="ARBA" id="ARBA00022692"/>
    </source>
</evidence>
<feature type="transmembrane region" description="Helical" evidence="7">
    <location>
        <begin position="600"/>
        <end position="622"/>
    </location>
</feature>